<reference evidence="1" key="1">
    <citation type="submission" date="2024-09" db="EMBL/GenBank/DDBJ databases">
        <title>Black Yeasts Isolated from many extreme environments.</title>
        <authorList>
            <person name="Coleine C."/>
            <person name="Stajich J.E."/>
            <person name="Selbmann L."/>
        </authorList>
    </citation>
    <scope>NUCLEOTIDE SEQUENCE</scope>
    <source>
        <strain evidence="1">CCFEE 5737</strain>
    </source>
</reference>
<evidence type="ECO:0000313" key="2">
    <source>
        <dbReference type="Proteomes" id="UP001186974"/>
    </source>
</evidence>
<name>A0ACC3D7B9_9PEZI</name>
<comment type="caution">
    <text evidence="1">The sequence shown here is derived from an EMBL/GenBank/DDBJ whole genome shotgun (WGS) entry which is preliminary data.</text>
</comment>
<organism evidence="1 2">
    <name type="scientific">Coniosporium uncinatum</name>
    <dbReference type="NCBI Taxonomy" id="93489"/>
    <lineage>
        <taxon>Eukaryota</taxon>
        <taxon>Fungi</taxon>
        <taxon>Dikarya</taxon>
        <taxon>Ascomycota</taxon>
        <taxon>Pezizomycotina</taxon>
        <taxon>Dothideomycetes</taxon>
        <taxon>Dothideomycetes incertae sedis</taxon>
        <taxon>Coniosporium</taxon>
    </lineage>
</organism>
<accession>A0ACC3D7B9</accession>
<protein>
    <submittedName>
        <fullName evidence="1">Uncharacterized protein</fullName>
    </submittedName>
</protein>
<gene>
    <name evidence="1" type="ORF">LTS18_002876</name>
</gene>
<keyword evidence="2" id="KW-1185">Reference proteome</keyword>
<sequence length="109" mass="12875">MKGPRRFQAKPDFYALSILRVNRYIYYEALEVLYSEKIFHFIGFNYSPVLDFIRRLGADAKKLIRRVRITLIPDDLGGRPSNHDLLCTVIHDYLPGLHTLHADPWIWMD</sequence>
<dbReference type="EMBL" id="JAWDJW010007022">
    <property type="protein sequence ID" value="KAK3063032.1"/>
    <property type="molecule type" value="Genomic_DNA"/>
</dbReference>
<proteinExistence type="predicted"/>
<evidence type="ECO:0000313" key="1">
    <source>
        <dbReference type="EMBL" id="KAK3063032.1"/>
    </source>
</evidence>
<dbReference type="Proteomes" id="UP001186974">
    <property type="component" value="Unassembled WGS sequence"/>
</dbReference>